<organism evidence="1">
    <name type="scientific">Arion vulgaris</name>
    <dbReference type="NCBI Taxonomy" id="1028688"/>
    <lineage>
        <taxon>Eukaryota</taxon>
        <taxon>Metazoa</taxon>
        <taxon>Spiralia</taxon>
        <taxon>Lophotrochozoa</taxon>
        <taxon>Mollusca</taxon>
        <taxon>Gastropoda</taxon>
        <taxon>Heterobranchia</taxon>
        <taxon>Euthyneura</taxon>
        <taxon>Panpulmonata</taxon>
        <taxon>Eupulmonata</taxon>
        <taxon>Stylommatophora</taxon>
        <taxon>Helicina</taxon>
        <taxon>Arionoidea</taxon>
        <taxon>Arionidae</taxon>
        <taxon>Arion</taxon>
    </lineage>
</organism>
<feature type="non-terminal residue" evidence="1">
    <location>
        <position position="1"/>
    </location>
</feature>
<name>A0A0B6YG80_9EUPU</name>
<dbReference type="AlphaFoldDB" id="A0A0B6YG80"/>
<reference evidence="1" key="1">
    <citation type="submission" date="2014-12" db="EMBL/GenBank/DDBJ databases">
        <title>Insight into the proteome of Arion vulgaris.</title>
        <authorList>
            <person name="Aradska J."/>
            <person name="Bulat T."/>
            <person name="Smidak R."/>
            <person name="Sarate P."/>
            <person name="Gangsoo J."/>
            <person name="Sialana F."/>
            <person name="Bilban M."/>
            <person name="Lubec G."/>
        </authorList>
    </citation>
    <scope>NUCLEOTIDE SEQUENCE</scope>
    <source>
        <tissue evidence="1">Skin</tissue>
    </source>
</reference>
<sequence length="53" mass="6334">HPTMVYECKVWNLHGKDERKFSKVYLKEQYRDTGYESLLKTRLEIKTSDAKLG</sequence>
<accession>A0A0B6YG80</accession>
<proteinExistence type="predicted"/>
<protein>
    <submittedName>
        <fullName evidence="1">Uncharacterized protein</fullName>
    </submittedName>
</protein>
<dbReference type="EMBL" id="HACG01008337">
    <property type="protein sequence ID" value="CEK55202.1"/>
    <property type="molecule type" value="Transcribed_RNA"/>
</dbReference>
<gene>
    <name evidence="1" type="primary">ORF24620</name>
</gene>
<evidence type="ECO:0000313" key="1">
    <source>
        <dbReference type="EMBL" id="CEK55202.1"/>
    </source>
</evidence>